<evidence type="ECO:0000313" key="1">
    <source>
        <dbReference type="EMBL" id="MEI4770763.1"/>
    </source>
</evidence>
<dbReference type="EMBL" id="JBAWSY010000011">
    <property type="protein sequence ID" value="MEI4770763.1"/>
    <property type="molecule type" value="Genomic_DNA"/>
</dbReference>
<dbReference type="Pfam" id="PF14119">
    <property type="entry name" value="DUF4288"/>
    <property type="match status" value="1"/>
</dbReference>
<name>A0ABU8F6X1_9BACI</name>
<proteinExistence type="predicted"/>
<keyword evidence="2" id="KW-1185">Reference proteome</keyword>
<evidence type="ECO:0000313" key="2">
    <source>
        <dbReference type="Proteomes" id="UP001364890"/>
    </source>
</evidence>
<reference evidence="1 2" key="1">
    <citation type="submission" date="2024-01" db="EMBL/GenBank/DDBJ databases">
        <title>Seven novel Bacillus-like species.</title>
        <authorList>
            <person name="Liu G."/>
        </authorList>
    </citation>
    <scope>NUCLEOTIDE SEQUENCE [LARGE SCALE GENOMIC DNA]</scope>
    <source>
        <strain evidence="1 2">FJAT-51614</strain>
    </source>
</reference>
<protein>
    <submittedName>
        <fullName evidence="1">DUF4288 domain-containing protein</fullName>
    </submittedName>
</protein>
<sequence>MILLSNIYSVKLLFEHISSPESMPNKTFEETINIVRADKLEDVDGLVKQHFKDVTYANAFGETTTIKLLMILDVFELVDNIEECLEFGEVYSHHIILDEEVCLERNYGN</sequence>
<gene>
    <name evidence="1" type="ORF">WAX74_14140</name>
</gene>
<accession>A0ABU8F6X1</accession>
<dbReference type="InterPro" id="IPR025630">
    <property type="entry name" value="DUF4288"/>
</dbReference>
<organism evidence="1 2">
    <name type="scientific">Psychrobacillus mangrovi</name>
    <dbReference type="NCBI Taxonomy" id="3117745"/>
    <lineage>
        <taxon>Bacteria</taxon>
        <taxon>Bacillati</taxon>
        <taxon>Bacillota</taxon>
        <taxon>Bacilli</taxon>
        <taxon>Bacillales</taxon>
        <taxon>Bacillaceae</taxon>
        <taxon>Psychrobacillus</taxon>
    </lineage>
</organism>
<dbReference type="RefSeq" id="WP_231687491.1">
    <property type="nucleotide sequence ID" value="NZ_JBAWSY010000011.1"/>
</dbReference>
<dbReference type="Proteomes" id="UP001364890">
    <property type="component" value="Unassembled WGS sequence"/>
</dbReference>
<comment type="caution">
    <text evidence="1">The sequence shown here is derived from an EMBL/GenBank/DDBJ whole genome shotgun (WGS) entry which is preliminary data.</text>
</comment>